<feature type="compositionally biased region" description="Low complexity" evidence="1">
    <location>
        <begin position="280"/>
        <end position="300"/>
    </location>
</feature>
<feature type="compositionally biased region" description="Low complexity" evidence="1">
    <location>
        <begin position="508"/>
        <end position="521"/>
    </location>
</feature>
<feature type="compositionally biased region" description="Polar residues" evidence="1">
    <location>
        <begin position="697"/>
        <end position="715"/>
    </location>
</feature>
<dbReference type="EMBL" id="JAWHQM010000020">
    <property type="protein sequence ID" value="KAK5631494.1"/>
    <property type="molecule type" value="Genomic_DNA"/>
</dbReference>
<evidence type="ECO:0000313" key="3">
    <source>
        <dbReference type="Proteomes" id="UP001305414"/>
    </source>
</evidence>
<reference evidence="2 3" key="1">
    <citation type="submission" date="2023-10" db="EMBL/GenBank/DDBJ databases">
        <title>Draft genome sequence of Xylaria bambusicola isolate GMP-LS, the root and basal stem rot pathogen of sugarcane in Indonesia.</title>
        <authorList>
            <person name="Selvaraj P."/>
            <person name="Muralishankar V."/>
            <person name="Muruganantham S."/>
            <person name="Sp S."/>
            <person name="Haryani S."/>
            <person name="Lau K.J.X."/>
            <person name="Naqvi N.I."/>
        </authorList>
    </citation>
    <scope>NUCLEOTIDE SEQUENCE [LARGE SCALE GENOMIC DNA]</scope>
    <source>
        <strain evidence="2">GMP-LS</strain>
    </source>
</reference>
<feature type="region of interest" description="Disordered" evidence="1">
    <location>
        <begin position="266"/>
        <end position="300"/>
    </location>
</feature>
<evidence type="ECO:0000313" key="2">
    <source>
        <dbReference type="EMBL" id="KAK5631494.1"/>
    </source>
</evidence>
<name>A0AAN7UQ75_9PEZI</name>
<organism evidence="2 3">
    <name type="scientific">Xylaria bambusicola</name>
    <dbReference type="NCBI Taxonomy" id="326684"/>
    <lineage>
        <taxon>Eukaryota</taxon>
        <taxon>Fungi</taxon>
        <taxon>Dikarya</taxon>
        <taxon>Ascomycota</taxon>
        <taxon>Pezizomycotina</taxon>
        <taxon>Sordariomycetes</taxon>
        <taxon>Xylariomycetidae</taxon>
        <taxon>Xylariales</taxon>
        <taxon>Xylariaceae</taxon>
        <taxon>Xylaria</taxon>
    </lineage>
</organism>
<evidence type="ECO:0000256" key="1">
    <source>
        <dbReference type="SAM" id="MobiDB-lite"/>
    </source>
</evidence>
<feature type="region of interest" description="Disordered" evidence="1">
    <location>
        <begin position="1"/>
        <end position="25"/>
    </location>
</feature>
<feature type="region of interest" description="Disordered" evidence="1">
    <location>
        <begin position="504"/>
        <end position="557"/>
    </location>
</feature>
<proteinExistence type="predicted"/>
<feature type="compositionally biased region" description="Polar residues" evidence="1">
    <location>
        <begin position="12"/>
        <end position="21"/>
    </location>
</feature>
<feature type="compositionally biased region" description="Acidic residues" evidence="1">
    <location>
        <begin position="120"/>
        <end position="131"/>
    </location>
</feature>
<protein>
    <submittedName>
        <fullName evidence="2">Uncharacterized protein</fullName>
    </submittedName>
</protein>
<feature type="compositionally biased region" description="Polar residues" evidence="1">
    <location>
        <begin position="587"/>
        <end position="605"/>
    </location>
</feature>
<dbReference type="AlphaFoldDB" id="A0AAN7UQ75"/>
<feature type="compositionally biased region" description="Basic and acidic residues" evidence="1">
    <location>
        <begin position="140"/>
        <end position="151"/>
    </location>
</feature>
<feature type="region of interest" description="Disordered" evidence="1">
    <location>
        <begin position="88"/>
        <end position="197"/>
    </location>
</feature>
<accession>A0AAN7UQ75</accession>
<keyword evidence="3" id="KW-1185">Reference proteome</keyword>
<dbReference type="Proteomes" id="UP001305414">
    <property type="component" value="Unassembled WGS sequence"/>
</dbReference>
<comment type="caution">
    <text evidence="2">The sequence shown here is derived from an EMBL/GenBank/DDBJ whole genome shotgun (WGS) entry which is preliminary data.</text>
</comment>
<feature type="compositionally biased region" description="Basic residues" evidence="1">
    <location>
        <begin position="682"/>
        <end position="693"/>
    </location>
</feature>
<sequence length="715" mass="78643">MASNPGPALRIASSTPASSPSDIDILGDTKIRRSFVKIPSDQKKLLSGYESWASHLSRRANGFLNVPPEVLDQVKAFHVRQKKAASLDLSADFMSQPEHDSDVPEPSGSQSSPRPHAQGGDEDDGDDEDAGETLSWAASPEHHLRPPRAESEEPDQPFLTQLPAKSPPQPTAVTLSPEHPKLPDFPPSSQGPEDELEVEVPAALHYSLMPINKSSLPILATPPSAQVVPCMLEQSLESSSMSASKSGNPKLDPAIMRHRYNRVPKLYRGPKTGTVSSHLKTNATPNKATATPDRSTNIDSSLSTSTISPFIIPSATNDTTLEREEHTIYPSLASSYQPTDSSSNNLHNKIVLDSDSSMQMHPAPIDIISSPQAVIPAAHSVAPPVVTSKSWEAPFVHYTVTYPSYKGTIQNFIVACMYIQLQQRKRKIRTSLYDDFIRAWVDGYLPYVRECDNTEPPRKALMAIEWYNEIDDNPLFTKKVVTRDNLQLILDFYPREVEIAQQSMGTFSSQVSSESQTSNSQPEPYPPDNMQTTPSPPPQWKGKESIGQPVEASEIDVRVPSLSPTSYRKIPPIAKDQRILVRKSFSGIKTQPAQRQSLTRSLSKSTMHRKQTATNELRSKGTKRVSLGFNPGAQSKMWSDSCSTTSNHSNRSENTAQTSLAPAFTAEKVKAKVAEDPEERRARRLAKHIKKRLSGRESITSSAPISNTPVPGQKC</sequence>
<gene>
    <name evidence="2" type="ORF">RRF57_007208</name>
</gene>
<feature type="compositionally biased region" description="Polar residues" evidence="1">
    <location>
        <begin position="632"/>
        <end position="660"/>
    </location>
</feature>
<feature type="compositionally biased region" description="Basic and acidic residues" evidence="1">
    <location>
        <begin position="667"/>
        <end position="681"/>
    </location>
</feature>
<feature type="region of interest" description="Disordered" evidence="1">
    <location>
        <begin position="586"/>
        <end position="715"/>
    </location>
</feature>